<sequence length="85" mass="9072">MYEMGVVVAVIIALGEFAKIYIDAKYVPLISLVLGVVAGIVYIPHEAIADGVFNGLITGLAACKLYDIGKPMVKTNKKSEGDSRE</sequence>
<feature type="transmembrane region" description="Helical" evidence="1">
    <location>
        <begin position="29"/>
        <end position="45"/>
    </location>
</feature>
<evidence type="ECO:0000256" key="1">
    <source>
        <dbReference type="SAM" id="Phobius"/>
    </source>
</evidence>
<evidence type="ECO:0000313" key="3">
    <source>
        <dbReference type="Proteomes" id="UP001527090"/>
    </source>
</evidence>
<keyword evidence="1" id="KW-0472">Membrane</keyword>
<comment type="caution">
    <text evidence="2">The sequence shown here is derived from an EMBL/GenBank/DDBJ whole genome shotgun (WGS) entry which is preliminary data.</text>
</comment>
<dbReference type="EMBL" id="JAMDLY010000024">
    <property type="protein sequence ID" value="MCY9532995.1"/>
    <property type="molecule type" value="Genomic_DNA"/>
</dbReference>
<gene>
    <name evidence="2" type="ORF">M5X04_27165</name>
</gene>
<organism evidence="2 3">
    <name type="scientific">Paenibacillus alvei</name>
    <name type="common">Bacillus alvei</name>
    <dbReference type="NCBI Taxonomy" id="44250"/>
    <lineage>
        <taxon>Bacteria</taxon>
        <taxon>Bacillati</taxon>
        <taxon>Bacillota</taxon>
        <taxon>Bacilli</taxon>
        <taxon>Bacillales</taxon>
        <taxon>Paenibacillaceae</taxon>
        <taxon>Paenibacillus</taxon>
    </lineage>
</organism>
<dbReference type="RefSeq" id="WP_268633074.1">
    <property type="nucleotide sequence ID" value="NZ_JAMDLY010000024.1"/>
</dbReference>
<proteinExistence type="predicted"/>
<keyword evidence="1" id="KW-1133">Transmembrane helix</keyword>
<protein>
    <submittedName>
        <fullName evidence="2">Holin</fullName>
    </submittedName>
</protein>
<name>A0ABT4EGY0_PAEAL</name>
<reference evidence="2 3" key="1">
    <citation type="submission" date="2022-05" db="EMBL/GenBank/DDBJ databases">
        <title>Genome Sequencing of Bee-Associated Microbes.</title>
        <authorList>
            <person name="Dunlap C."/>
        </authorList>
    </citation>
    <scope>NUCLEOTIDE SEQUENCE [LARGE SCALE GENOMIC DNA]</scope>
    <source>
        <strain evidence="2 3">NRRL NRS-750</strain>
    </source>
</reference>
<keyword evidence="3" id="KW-1185">Reference proteome</keyword>
<keyword evidence="1" id="KW-0812">Transmembrane</keyword>
<dbReference type="Proteomes" id="UP001527090">
    <property type="component" value="Unassembled WGS sequence"/>
</dbReference>
<feature type="transmembrane region" description="Helical" evidence="1">
    <location>
        <begin position="6"/>
        <end position="22"/>
    </location>
</feature>
<accession>A0ABT4EGY0</accession>
<evidence type="ECO:0000313" key="2">
    <source>
        <dbReference type="EMBL" id="MCY9532995.1"/>
    </source>
</evidence>